<dbReference type="InterPro" id="IPR040256">
    <property type="entry name" value="At4g02000-like"/>
</dbReference>
<evidence type="ECO:0000259" key="1">
    <source>
        <dbReference type="Pfam" id="PF14111"/>
    </source>
</evidence>
<dbReference type="AlphaFoldDB" id="A0AAV1C2Z5"/>
<proteinExistence type="predicted"/>
<organism evidence="2 3">
    <name type="scientific">Oldenlandia corymbosa var. corymbosa</name>
    <dbReference type="NCBI Taxonomy" id="529605"/>
    <lineage>
        <taxon>Eukaryota</taxon>
        <taxon>Viridiplantae</taxon>
        <taxon>Streptophyta</taxon>
        <taxon>Embryophyta</taxon>
        <taxon>Tracheophyta</taxon>
        <taxon>Spermatophyta</taxon>
        <taxon>Magnoliopsida</taxon>
        <taxon>eudicotyledons</taxon>
        <taxon>Gunneridae</taxon>
        <taxon>Pentapetalae</taxon>
        <taxon>asterids</taxon>
        <taxon>lamiids</taxon>
        <taxon>Gentianales</taxon>
        <taxon>Rubiaceae</taxon>
        <taxon>Rubioideae</taxon>
        <taxon>Spermacoceae</taxon>
        <taxon>Hedyotis-Oldenlandia complex</taxon>
        <taxon>Oldenlandia</taxon>
    </lineage>
</organism>
<accession>A0AAV1C2Z5</accession>
<dbReference type="EMBL" id="OX459118">
    <property type="protein sequence ID" value="CAI9089870.1"/>
    <property type="molecule type" value="Genomic_DNA"/>
</dbReference>
<evidence type="ECO:0000313" key="3">
    <source>
        <dbReference type="Proteomes" id="UP001161247"/>
    </source>
</evidence>
<sequence length="205" mass="24344">MEEELESIIGHLSLRDNEVVRHFTSLLNITRIDHFHTIVGKLHCPRVVSHYSIGNCRNIWSIHHGFTVRLVGENMVHFKFSDRIDRARVLHGEPWLLCWKHLLVLKPSDDLNVDFNLCPWWIQFNHCPLDLMNEDFARFAGNLIGQYMDVFRDGDRNFIVRFLRIKFNINITTPLLRVLQFEHEGKEIKIPLKYERLSEFSIIVE</sequence>
<dbReference type="InterPro" id="IPR025558">
    <property type="entry name" value="DUF4283"/>
</dbReference>
<gene>
    <name evidence="2" type="ORF">OLC1_LOCUS2133</name>
</gene>
<keyword evidence="3" id="KW-1185">Reference proteome</keyword>
<name>A0AAV1C2Z5_OLDCO</name>
<evidence type="ECO:0000313" key="2">
    <source>
        <dbReference type="EMBL" id="CAI9089870.1"/>
    </source>
</evidence>
<dbReference type="PANTHER" id="PTHR31286:SF167">
    <property type="entry name" value="OS09G0268800 PROTEIN"/>
    <property type="match status" value="1"/>
</dbReference>
<dbReference type="Proteomes" id="UP001161247">
    <property type="component" value="Chromosome 1"/>
</dbReference>
<dbReference type="PANTHER" id="PTHR31286">
    <property type="entry name" value="GLYCINE-RICH CELL WALL STRUCTURAL PROTEIN 1.8-LIKE"/>
    <property type="match status" value="1"/>
</dbReference>
<feature type="domain" description="DUF4283" evidence="1">
    <location>
        <begin position="36"/>
        <end position="104"/>
    </location>
</feature>
<reference evidence="2" key="1">
    <citation type="submission" date="2023-03" db="EMBL/GenBank/DDBJ databases">
        <authorList>
            <person name="Julca I."/>
        </authorList>
    </citation>
    <scope>NUCLEOTIDE SEQUENCE</scope>
</reference>
<dbReference type="Pfam" id="PF14111">
    <property type="entry name" value="DUF4283"/>
    <property type="match status" value="1"/>
</dbReference>
<protein>
    <submittedName>
        <fullName evidence="2">OLC1v1024519C1</fullName>
    </submittedName>
</protein>